<dbReference type="GO" id="GO:0006508">
    <property type="term" value="P:proteolysis"/>
    <property type="evidence" value="ECO:0007669"/>
    <property type="project" value="InterPro"/>
</dbReference>
<organism evidence="5 6">
    <name type="scientific">Paludifilum halophilum</name>
    <dbReference type="NCBI Taxonomy" id="1642702"/>
    <lineage>
        <taxon>Bacteria</taxon>
        <taxon>Bacillati</taxon>
        <taxon>Bacillota</taxon>
        <taxon>Bacilli</taxon>
        <taxon>Bacillales</taxon>
        <taxon>Thermoactinomycetaceae</taxon>
        <taxon>Paludifilum</taxon>
    </lineage>
</organism>
<evidence type="ECO:0000259" key="3">
    <source>
        <dbReference type="Pfam" id="PF05547"/>
    </source>
</evidence>
<proteinExistence type="predicted"/>
<accession>A0A235B5Q9</accession>
<feature type="domain" description="Peptidase M6-like" evidence="3">
    <location>
        <begin position="117"/>
        <end position="392"/>
    </location>
</feature>
<dbReference type="RefSeq" id="WP_094264305.1">
    <property type="nucleotide sequence ID" value="NZ_NOWF01000005.1"/>
</dbReference>
<feature type="compositionally biased region" description="Basic residues" evidence="1">
    <location>
        <begin position="113"/>
        <end position="122"/>
    </location>
</feature>
<dbReference type="PIRSF" id="PIRSF007519">
    <property type="entry name" value="Protease_InhA"/>
    <property type="match status" value="1"/>
</dbReference>
<dbReference type="PANTHER" id="PTHR41775">
    <property type="entry name" value="SECRETED PROTEIN-RELATED"/>
    <property type="match status" value="1"/>
</dbReference>
<dbReference type="InterPro" id="IPR048665">
    <property type="entry name" value="InhA-like_VEG"/>
</dbReference>
<feature type="chain" id="PRO_5039450862" evidence="2">
    <location>
        <begin position="29"/>
        <end position="744"/>
    </location>
</feature>
<dbReference type="SUPFAM" id="SSF55486">
    <property type="entry name" value="Metalloproteases ('zincins'), catalytic domain"/>
    <property type="match status" value="1"/>
</dbReference>
<evidence type="ECO:0000256" key="2">
    <source>
        <dbReference type="SAM" id="SignalP"/>
    </source>
</evidence>
<evidence type="ECO:0000313" key="5">
    <source>
        <dbReference type="EMBL" id="OYD07634.1"/>
    </source>
</evidence>
<dbReference type="AlphaFoldDB" id="A0A235B5Q9"/>
<feature type="signal peptide" evidence="2">
    <location>
        <begin position="1"/>
        <end position="28"/>
    </location>
</feature>
<gene>
    <name evidence="5" type="ORF">CHM34_09130</name>
</gene>
<dbReference type="NCBIfam" id="TIGR03296">
    <property type="entry name" value="M6dom_TIGR03296"/>
    <property type="match status" value="1"/>
</dbReference>
<keyword evidence="2" id="KW-0732">Signal</keyword>
<dbReference type="OrthoDB" id="275270at2"/>
<keyword evidence="6" id="KW-1185">Reference proteome</keyword>
<dbReference type="Proteomes" id="UP000215459">
    <property type="component" value="Unassembled WGS sequence"/>
</dbReference>
<comment type="caution">
    <text evidence="5">The sequence shown here is derived from an EMBL/GenBank/DDBJ whole genome shotgun (WGS) entry which is preliminary data.</text>
</comment>
<protein>
    <submittedName>
        <fullName evidence="5">Peptidase M6</fullName>
    </submittedName>
</protein>
<feature type="region of interest" description="Disordered" evidence="1">
    <location>
        <begin position="86"/>
        <end position="124"/>
    </location>
</feature>
<dbReference type="Pfam" id="PF05547">
    <property type="entry name" value="Peptidase_M6"/>
    <property type="match status" value="1"/>
</dbReference>
<evidence type="ECO:0000256" key="1">
    <source>
        <dbReference type="SAM" id="MobiDB-lite"/>
    </source>
</evidence>
<dbReference type="Pfam" id="PF20774">
    <property type="entry name" value="InhA-like_VEG"/>
    <property type="match status" value="1"/>
</dbReference>
<dbReference type="InterPro" id="IPR012300">
    <property type="entry name" value="Pept_M6_InhA"/>
</dbReference>
<dbReference type="InterPro" id="IPR008757">
    <property type="entry name" value="Peptidase_M6-like_domain"/>
</dbReference>
<evidence type="ECO:0000259" key="4">
    <source>
        <dbReference type="Pfam" id="PF20774"/>
    </source>
</evidence>
<name>A0A235B5Q9_9BACL</name>
<evidence type="ECO:0000313" key="6">
    <source>
        <dbReference type="Proteomes" id="UP000215459"/>
    </source>
</evidence>
<feature type="compositionally biased region" description="Basic and acidic residues" evidence="1">
    <location>
        <begin position="100"/>
        <end position="112"/>
    </location>
</feature>
<dbReference type="EMBL" id="NOWF01000005">
    <property type="protein sequence ID" value="OYD07634.1"/>
    <property type="molecule type" value="Genomic_DNA"/>
</dbReference>
<reference evidence="5 6" key="1">
    <citation type="submission" date="2017-07" db="EMBL/GenBank/DDBJ databases">
        <title>The genome sequence of Paludifilum halophilum highlights mechanisms for microbial adaptation to high salt environemnts.</title>
        <authorList>
            <person name="Belbahri L."/>
        </authorList>
    </citation>
    <scope>NUCLEOTIDE SEQUENCE [LARGE SCALE GENOMIC DNA]</scope>
    <source>
        <strain evidence="5 6">DSM 102817</strain>
    </source>
</reference>
<dbReference type="GO" id="GO:0008233">
    <property type="term" value="F:peptidase activity"/>
    <property type="evidence" value="ECO:0007669"/>
    <property type="project" value="InterPro"/>
</dbReference>
<feature type="domain" description="Immune inhibitor A-like metallopeptidase VEG" evidence="4">
    <location>
        <begin position="582"/>
        <end position="735"/>
    </location>
</feature>
<dbReference type="PANTHER" id="PTHR41775:SF1">
    <property type="entry name" value="PEPTIDASE M6-LIKE DOMAIN-CONTAINING PROTEIN"/>
    <property type="match status" value="1"/>
</dbReference>
<sequence length="744" mass="82722">MKLGKTAAGVLSFTLALGMMAEASSVSAEMEADSTPARGEHVDWATINYDRLSKALIQQGKIDKNASPEEVEQAVQKYVTNRHIPHEIDTSTQAGKKAKKGLDRVQKKGAEKARKKKMKSKSNSHQDNLVMALIEFPDYKHNQLEPQEDFLYTKDFSPEHYEKMLFGENTYQTPEGLKLTTMNQWYQQQSRGSWSIDGTVTPWMEAKHEAAYYGGNDSSNSDRNPRALVVETLDRVGDSIQGKEDMYDQRDPYDLDGDGNVMEPDGLLDNLMLIHSGTGEEAGGGDLREDAIWSHRWTLKEPVNIPGTDLKAYDYMIQPEDGATGVFVHEYGHNLGLPDLYDTTYQGLGSPVGRWSVMAGGSWTGKVGGTEPVGFDPWSKLYLQATFGGSWLQPTEVDLKDLKKNYKLDEAVGPKPTNKALKINLPNVEKEPPTQPKSGGKAYFSDMGNNLNNKMTSGVIDLTDAKSAVLRFDSWREIEAGYDYLYVKVVDPETKEEKVVKKYDDNTKGQWVQDAIDLSDFTGKSVQIQFHYATDAGLALEGFYVDNIAVDADGQTVFRDDAEGDPKFELDGFSQFNGQGKMYPNYYLVEWRTHNGVDRGLTHASYGNDQLVYDEGMVVWYYDGRYLDNNTGSHPGYGLVGVVDSHQNLINWNNDPDHPASAKVQMADAAFGLKKTSPIRIEGLEGNISFPGAKGVSTFDDSRDYSHPGGETIGKILPQQGLKIEVKKEGKKGTRGFLRVSQSK</sequence>
<dbReference type="Pfam" id="PF20773">
    <property type="entry name" value="InhA-like_MAM"/>
    <property type="match status" value="1"/>
</dbReference>